<dbReference type="FunFam" id="3.40.50.720:FF:000084">
    <property type="entry name" value="Short-chain dehydrogenase reductase"/>
    <property type="match status" value="1"/>
</dbReference>
<dbReference type="PANTHER" id="PTHR43180:SF28">
    <property type="entry name" value="NAD(P)-BINDING ROSSMANN-FOLD SUPERFAMILY PROTEIN"/>
    <property type="match status" value="1"/>
</dbReference>
<comment type="similarity">
    <text evidence="1">Belongs to the short-chain dehydrogenases/reductases (SDR) family.</text>
</comment>
<dbReference type="Gene3D" id="3.40.50.720">
    <property type="entry name" value="NAD(P)-binding Rossmann-like Domain"/>
    <property type="match status" value="1"/>
</dbReference>
<dbReference type="PANTHER" id="PTHR43180">
    <property type="entry name" value="3-OXOACYL-(ACYL-CARRIER-PROTEIN) REDUCTASE (AFU_ORTHOLOGUE AFUA_6G11210)"/>
    <property type="match status" value="1"/>
</dbReference>
<protein>
    <submittedName>
        <fullName evidence="6">Unannotated protein</fullName>
    </submittedName>
</protein>
<evidence type="ECO:0000256" key="3">
    <source>
        <dbReference type="ARBA" id="ARBA00023027"/>
    </source>
</evidence>
<evidence type="ECO:0000313" key="5">
    <source>
        <dbReference type="EMBL" id="CAB4729744.1"/>
    </source>
</evidence>
<evidence type="ECO:0000256" key="2">
    <source>
        <dbReference type="ARBA" id="ARBA00023002"/>
    </source>
</evidence>
<evidence type="ECO:0000313" key="6">
    <source>
        <dbReference type="EMBL" id="CAB4813051.1"/>
    </source>
</evidence>
<dbReference type="AlphaFoldDB" id="A0A6J6YUD6"/>
<evidence type="ECO:0000313" key="7">
    <source>
        <dbReference type="EMBL" id="CAB4888604.1"/>
    </source>
</evidence>
<name>A0A6J6YUD6_9ZZZZ</name>
<sequence>MPHRSIFTEDEGNTVASRLDGKVAIITGAARGQGEAHARRFIAEGAKVVLGDVLDVDGERVAADLGDGATYVHLDVTSEADWDTAVAAAGALGSLNVLINNAAIHWVRPIEHERPEALEKIWRVNFLGSFIGMQKVIAPMRAAGGGSIINVSSTAGLTGLAYHSGYGHTKWAIRGVTKVAAVELGGDGIRVNSVHPGPINTNMLSSSPGATPDVARFQHLPARRYGEPEEVASLMVFLASDESAFMTGTEFVIDGGSQAGPFPTYSWDPAVHGK</sequence>
<dbReference type="PRINTS" id="PR00080">
    <property type="entry name" value="SDRFAMILY"/>
</dbReference>
<organism evidence="6">
    <name type="scientific">freshwater metagenome</name>
    <dbReference type="NCBI Taxonomy" id="449393"/>
    <lineage>
        <taxon>unclassified sequences</taxon>
        <taxon>metagenomes</taxon>
        <taxon>ecological metagenomes</taxon>
    </lineage>
</organism>
<dbReference type="GO" id="GO:0006629">
    <property type="term" value="P:lipid metabolic process"/>
    <property type="evidence" value="ECO:0007669"/>
    <property type="project" value="UniProtKB-KW"/>
</dbReference>
<gene>
    <name evidence="5" type="ORF">UFOPK2754_00394</name>
    <name evidence="6" type="ORF">UFOPK3139_00136</name>
    <name evidence="7" type="ORF">UFOPK3543_00048</name>
    <name evidence="8" type="ORF">UFOPK3967_00193</name>
</gene>
<keyword evidence="2" id="KW-0560">Oxidoreductase</keyword>
<keyword evidence="4" id="KW-0443">Lipid metabolism</keyword>
<reference evidence="6" key="1">
    <citation type="submission" date="2020-05" db="EMBL/GenBank/DDBJ databases">
        <authorList>
            <person name="Chiriac C."/>
            <person name="Salcher M."/>
            <person name="Ghai R."/>
            <person name="Kavagutti S V."/>
        </authorList>
    </citation>
    <scope>NUCLEOTIDE SEQUENCE</scope>
</reference>
<proteinExistence type="inferred from homology"/>
<evidence type="ECO:0000313" key="8">
    <source>
        <dbReference type="EMBL" id="CAB4978339.1"/>
    </source>
</evidence>
<keyword evidence="3" id="KW-0520">NAD</keyword>
<dbReference type="EMBL" id="CAFBMH010000001">
    <property type="protein sequence ID" value="CAB4888604.1"/>
    <property type="molecule type" value="Genomic_DNA"/>
</dbReference>
<dbReference type="PRINTS" id="PR00081">
    <property type="entry name" value="GDHRDH"/>
</dbReference>
<dbReference type="SUPFAM" id="SSF51735">
    <property type="entry name" value="NAD(P)-binding Rossmann-fold domains"/>
    <property type="match status" value="1"/>
</dbReference>
<dbReference type="GO" id="GO:0016491">
    <property type="term" value="F:oxidoreductase activity"/>
    <property type="evidence" value="ECO:0007669"/>
    <property type="project" value="UniProtKB-KW"/>
</dbReference>
<evidence type="ECO:0000256" key="1">
    <source>
        <dbReference type="ARBA" id="ARBA00006484"/>
    </source>
</evidence>
<dbReference type="InterPro" id="IPR002347">
    <property type="entry name" value="SDR_fam"/>
</dbReference>
<dbReference type="EMBL" id="CAFBOS010000006">
    <property type="protein sequence ID" value="CAB4978339.1"/>
    <property type="molecule type" value="Genomic_DNA"/>
</dbReference>
<accession>A0A6J6YUD6</accession>
<dbReference type="Pfam" id="PF13561">
    <property type="entry name" value="adh_short_C2"/>
    <property type="match status" value="1"/>
</dbReference>
<dbReference type="InterPro" id="IPR036291">
    <property type="entry name" value="NAD(P)-bd_dom_sf"/>
</dbReference>
<dbReference type="EMBL" id="CAEZYR010000008">
    <property type="protein sequence ID" value="CAB4729744.1"/>
    <property type="molecule type" value="Genomic_DNA"/>
</dbReference>
<evidence type="ECO:0000256" key="4">
    <source>
        <dbReference type="ARBA" id="ARBA00023098"/>
    </source>
</evidence>
<dbReference type="EMBL" id="CAFABA010000003">
    <property type="protein sequence ID" value="CAB4813051.1"/>
    <property type="molecule type" value="Genomic_DNA"/>
</dbReference>
<dbReference type="NCBIfam" id="NF005559">
    <property type="entry name" value="PRK07231.1"/>
    <property type="match status" value="1"/>
</dbReference>